<evidence type="ECO:0000313" key="3">
    <source>
        <dbReference type="Proteomes" id="UP001372338"/>
    </source>
</evidence>
<sequence>MKENVSLAFYQNKDYENLKSLIHTSNAAATLLFSKVPNILFSSLWFAAAPSNAAAAPPNGDAAAAPSNSDAAAAPSNSNAAAAFSFPPFDLPCCGSHSNPHTIHLLR</sequence>
<comment type="caution">
    <text evidence="2">The sequence shown here is derived from an EMBL/GenBank/DDBJ whole genome shotgun (WGS) entry which is preliminary data.</text>
</comment>
<gene>
    <name evidence="2" type="ORF">RIF29_37852</name>
</gene>
<dbReference type="AlphaFoldDB" id="A0AAN9E154"/>
<dbReference type="Proteomes" id="UP001372338">
    <property type="component" value="Unassembled WGS sequence"/>
</dbReference>
<protein>
    <submittedName>
        <fullName evidence="2">Uncharacterized protein</fullName>
    </submittedName>
</protein>
<accession>A0AAN9E154</accession>
<evidence type="ECO:0000256" key="1">
    <source>
        <dbReference type="SAM" id="MobiDB-lite"/>
    </source>
</evidence>
<feature type="region of interest" description="Disordered" evidence="1">
    <location>
        <begin position="52"/>
        <end position="75"/>
    </location>
</feature>
<dbReference type="EMBL" id="JAYWIO010000008">
    <property type="protein sequence ID" value="KAK7243068.1"/>
    <property type="molecule type" value="Genomic_DNA"/>
</dbReference>
<evidence type="ECO:0000313" key="2">
    <source>
        <dbReference type="EMBL" id="KAK7243068.1"/>
    </source>
</evidence>
<name>A0AAN9E154_CROPI</name>
<reference evidence="2 3" key="1">
    <citation type="submission" date="2024-01" db="EMBL/GenBank/DDBJ databases">
        <title>The genomes of 5 underutilized Papilionoideae crops provide insights into root nodulation and disease resistanc.</title>
        <authorList>
            <person name="Yuan L."/>
        </authorList>
    </citation>
    <scope>NUCLEOTIDE SEQUENCE [LARGE SCALE GENOMIC DNA]</scope>
    <source>
        <strain evidence="2">ZHUSHIDOU_FW_LH</strain>
        <tissue evidence="2">Leaf</tissue>
    </source>
</reference>
<keyword evidence="3" id="KW-1185">Reference proteome</keyword>
<organism evidence="2 3">
    <name type="scientific">Crotalaria pallida</name>
    <name type="common">Smooth rattlebox</name>
    <name type="synonym">Crotalaria striata</name>
    <dbReference type="NCBI Taxonomy" id="3830"/>
    <lineage>
        <taxon>Eukaryota</taxon>
        <taxon>Viridiplantae</taxon>
        <taxon>Streptophyta</taxon>
        <taxon>Embryophyta</taxon>
        <taxon>Tracheophyta</taxon>
        <taxon>Spermatophyta</taxon>
        <taxon>Magnoliopsida</taxon>
        <taxon>eudicotyledons</taxon>
        <taxon>Gunneridae</taxon>
        <taxon>Pentapetalae</taxon>
        <taxon>rosids</taxon>
        <taxon>fabids</taxon>
        <taxon>Fabales</taxon>
        <taxon>Fabaceae</taxon>
        <taxon>Papilionoideae</taxon>
        <taxon>50 kb inversion clade</taxon>
        <taxon>genistoids sensu lato</taxon>
        <taxon>core genistoids</taxon>
        <taxon>Crotalarieae</taxon>
        <taxon>Crotalaria</taxon>
    </lineage>
</organism>
<proteinExistence type="predicted"/>